<sequence>MQNIFGLRAPSYRSEDGLAGLGVRRESFDFLFISLLTLMRATSPSHVYLMFNISGSDALTSMERIDIHLTLFLCPS</sequence>
<dbReference type="AlphaFoldDB" id="A0AAE0ZEI3"/>
<proteinExistence type="predicted"/>
<dbReference type="Proteomes" id="UP001283361">
    <property type="component" value="Unassembled WGS sequence"/>
</dbReference>
<keyword evidence="2" id="KW-1185">Reference proteome</keyword>
<dbReference type="EMBL" id="JAWDGP010004092">
    <property type="protein sequence ID" value="KAK3767949.1"/>
    <property type="molecule type" value="Genomic_DNA"/>
</dbReference>
<reference evidence="1" key="1">
    <citation type="journal article" date="2023" name="G3 (Bethesda)">
        <title>A reference genome for the long-term kleptoplast-retaining sea slug Elysia crispata morphotype clarki.</title>
        <authorList>
            <person name="Eastman K.E."/>
            <person name="Pendleton A.L."/>
            <person name="Shaikh M.A."/>
            <person name="Suttiyut T."/>
            <person name="Ogas R."/>
            <person name="Tomko P."/>
            <person name="Gavelis G."/>
            <person name="Widhalm J.R."/>
            <person name="Wisecaver J.H."/>
        </authorList>
    </citation>
    <scope>NUCLEOTIDE SEQUENCE</scope>
    <source>
        <strain evidence="1">ECLA1</strain>
    </source>
</reference>
<protein>
    <submittedName>
        <fullName evidence="1">Uncharacterized protein</fullName>
    </submittedName>
</protein>
<name>A0AAE0ZEI3_9GAST</name>
<accession>A0AAE0ZEI3</accession>
<comment type="caution">
    <text evidence="1">The sequence shown here is derived from an EMBL/GenBank/DDBJ whole genome shotgun (WGS) entry which is preliminary data.</text>
</comment>
<organism evidence="1 2">
    <name type="scientific">Elysia crispata</name>
    <name type="common">lettuce slug</name>
    <dbReference type="NCBI Taxonomy" id="231223"/>
    <lineage>
        <taxon>Eukaryota</taxon>
        <taxon>Metazoa</taxon>
        <taxon>Spiralia</taxon>
        <taxon>Lophotrochozoa</taxon>
        <taxon>Mollusca</taxon>
        <taxon>Gastropoda</taxon>
        <taxon>Heterobranchia</taxon>
        <taxon>Euthyneura</taxon>
        <taxon>Panpulmonata</taxon>
        <taxon>Sacoglossa</taxon>
        <taxon>Placobranchoidea</taxon>
        <taxon>Plakobranchidae</taxon>
        <taxon>Elysia</taxon>
    </lineage>
</organism>
<evidence type="ECO:0000313" key="1">
    <source>
        <dbReference type="EMBL" id="KAK3767949.1"/>
    </source>
</evidence>
<evidence type="ECO:0000313" key="2">
    <source>
        <dbReference type="Proteomes" id="UP001283361"/>
    </source>
</evidence>
<gene>
    <name evidence="1" type="ORF">RRG08_049505</name>
</gene>